<dbReference type="RefSeq" id="WP_213808632.1">
    <property type="nucleotide sequence ID" value="NZ_JAAMFK010000002.1"/>
</dbReference>
<proteinExistence type="predicted"/>
<dbReference type="InterPro" id="IPR024096">
    <property type="entry name" value="NO_sig/Golgi_transp_ligand-bd"/>
</dbReference>
<accession>A0ABS5R0B7</accession>
<dbReference type="Gene3D" id="3.30.1380.20">
    <property type="entry name" value="Trafficking protein particle complex subunit 3"/>
    <property type="match status" value="1"/>
</dbReference>
<dbReference type="SUPFAM" id="SSF111126">
    <property type="entry name" value="Ligand-binding domain in the NO signalling and Golgi transport"/>
    <property type="match status" value="1"/>
</dbReference>
<evidence type="ECO:0000256" key="1">
    <source>
        <dbReference type="SAM" id="MobiDB-lite"/>
    </source>
</evidence>
<comment type="caution">
    <text evidence="2">The sequence shown here is derived from an EMBL/GenBank/DDBJ whole genome shotgun (WGS) entry which is preliminary data.</text>
</comment>
<evidence type="ECO:0000313" key="2">
    <source>
        <dbReference type="EMBL" id="MBS9338345.1"/>
    </source>
</evidence>
<dbReference type="InterPro" id="IPR019642">
    <property type="entry name" value="DUF2507"/>
</dbReference>
<gene>
    <name evidence="2" type="ORF">G6R29_01680</name>
</gene>
<dbReference type="EMBL" id="JAAMFK010000002">
    <property type="protein sequence ID" value="MBS9338345.1"/>
    <property type="molecule type" value="Genomic_DNA"/>
</dbReference>
<feature type="region of interest" description="Disordered" evidence="1">
    <location>
        <begin position="201"/>
        <end position="254"/>
    </location>
</feature>
<sequence length="281" mass="30434">MSKAQSQSTIGSNRTENAFASLLLRDGLMKNLLTDDYANITYWAGKDLARQFPQETIENLKDFFLKAAFGDLEISYQGESEQRWVLSGPVVNDRLAINPQADFSLEAGFLAQQVEIQNEAVSEAYFELATRKHEVTITVMIDGEHKITSRSAADQVALRDYFLDQMHGRQVESQVKAAKTEAVTTASADADANAFASYEAPKQTASSSTAATAHPTASTEASQATPAPAPSEPSAHADAAETAPVQDEDDAISVEQSITNSLLAFDYKKKKNSDASSQADR</sequence>
<evidence type="ECO:0000313" key="3">
    <source>
        <dbReference type="Proteomes" id="UP001519504"/>
    </source>
</evidence>
<name>A0ABS5R0B7_9LACO</name>
<reference evidence="2 3" key="1">
    <citation type="submission" date="2020-02" db="EMBL/GenBank/DDBJ databases">
        <title>Fructobacillus sp. isolated from paper mulberry of Taiwan.</title>
        <authorList>
            <person name="Lin S.-T."/>
        </authorList>
    </citation>
    <scope>NUCLEOTIDE SEQUENCE [LARGE SCALE GENOMIC DNA]</scope>
    <source>
        <strain evidence="2 3">M2-14</strain>
    </source>
</reference>
<dbReference type="Pfam" id="PF10702">
    <property type="entry name" value="DUF2507"/>
    <property type="match status" value="1"/>
</dbReference>
<feature type="compositionally biased region" description="Low complexity" evidence="1">
    <location>
        <begin position="201"/>
        <end position="241"/>
    </location>
</feature>
<keyword evidence="3" id="KW-1185">Reference proteome</keyword>
<organism evidence="2 3">
    <name type="scientific">Fructobacillus broussonetiae</name>
    <dbReference type="NCBI Taxonomy" id="2713173"/>
    <lineage>
        <taxon>Bacteria</taxon>
        <taxon>Bacillati</taxon>
        <taxon>Bacillota</taxon>
        <taxon>Bacilli</taxon>
        <taxon>Lactobacillales</taxon>
        <taxon>Lactobacillaceae</taxon>
        <taxon>Fructobacillus</taxon>
    </lineage>
</organism>
<dbReference type="Proteomes" id="UP001519504">
    <property type="component" value="Unassembled WGS sequence"/>
</dbReference>
<protein>
    <submittedName>
        <fullName evidence="2">YslB family protein</fullName>
    </submittedName>
</protein>